<accession>A0A9W4NCN6</accession>
<protein>
    <submittedName>
        <fullName evidence="1">Uncharacterized protein</fullName>
    </submittedName>
</protein>
<organism evidence="1 2">
    <name type="scientific">Penicillium nalgiovense</name>
    <dbReference type="NCBI Taxonomy" id="60175"/>
    <lineage>
        <taxon>Eukaryota</taxon>
        <taxon>Fungi</taxon>
        <taxon>Dikarya</taxon>
        <taxon>Ascomycota</taxon>
        <taxon>Pezizomycotina</taxon>
        <taxon>Eurotiomycetes</taxon>
        <taxon>Eurotiomycetidae</taxon>
        <taxon>Eurotiales</taxon>
        <taxon>Aspergillaceae</taxon>
        <taxon>Penicillium</taxon>
    </lineage>
</organism>
<evidence type="ECO:0000313" key="1">
    <source>
        <dbReference type="EMBL" id="CAG8336314.1"/>
    </source>
</evidence>
<evidence type="ECO:0000313" key="2">
    <source>
        <dbReference type="Proteomes" id="UP001153461"/>
    </source>
</evidence>
<dbReference type="Proteomes" id="UP001153461">
    <property type="component" value="Unassembled WGS sequence"/>
</dbReference>
<dbReference type="EMBL" id="CAJVNV010000644">
    <property type="protein sequence ID" value="CAG8336314.1"/>
    <property type="molecule type" value="Genomic_DNA"/>
</dbReference>
<comment type="caution">
    <text evidence="1">The sequence shown here is derived from an EMBL/GenBank/DDBJ whole genome shotgun (WGS) entry which is preliminary data.</text>
</comment>
<sequence length="501" mass="56625">MDCFPIISLRSLLPKWVGPLFFQDNPSSVWGDQENKDAESSLGSDSILELPDIELPRIINFWQMPEPLTNTAVHRGIEDAESFLGPDGILRRIGKLPTGLIDSIIEASVFSEPLGSHDALHNLQAFCQQQEDYIVKSRIHTVLRSPSIRKRIETDWELCPGFDHTKTCRRTFDKTAPHDLASRTIVNCPQCFTFLLYHQTIRPSSFCRDGQSFYLIAVKSDNRDLIKRIMSAIEPQDLFKPFSVNAENSGRKSILQFTTRDAQLFQGCWERLRPIPEIRLSSTLGSTEIMNLCKFAGKDLANQLLHRGVDLRIPNPNNGVPNWHQLLYQQNPEPMLYWFWSRGTELPGDLLTYAARRNCVAGVVWISNHTESHDDWRQAVSAAADKVERESAEIFEFLIQHPPPGYRRDGTGRTGRTLSEDLLITIVGRACSKSRVYDLLLSGECSNSDIQRLQSDKAWLEEVAVQKIQTIQGLNETAGVVGIKVQAREAGLKLVTEALET</sequence>
<proteinExistence type="predicted"/>
<dbReference type="AlphaFoldDB" id="A0A9W4NCN6"/>
<reference evidence="1" key="1">
    <citation type="submission" date="2021-07" db="EMBL/GenBank/DDBJ databases">
        <authorList>
            <person name="Branca A.L. A."/>
        </authorList>
    </citation>
    <scope>NUCLEOTIDE SEQUENCE</scope>
</reference>
<name>A0A9W4NCN6_PENNA</name>
<gene>
    <name evidence="1" type="ORF">PNAL_LOCUS10722</name>
</gene>